<dbReference type="InterPro" id="IPR036691">
    <property type="entry name" value="Endo/exonu/phosph_ase_sf"/>
</dbReference>
<dbReference type="Gene3D" id="3.60.10.10">
    <property type="entry name" value="Endonuclease/exonuclease/phosphatase"/>
    <property type="match status" value="1"/>
</dbReference>
<comment type="caution">
    <text evidence="1">The sequence shown here is derived from an EMBL/GenBank/DDBJ whole genome shotgun (WGS) entry which is preliminary data.</text>
</comment>
<protein>
    <submittedName>
        <fullName evidence="1">Uncharacterized protein</fullName>
    </submittedName>
</protein>
<reference evidence="1" key="1">
    <citation type="submission" date="2020-08" db="EMBL/GenBank/DDBJ databases">
        <title>Multicomponent nature underlies the extraordinary mechanical properties of spider dragline silk.</title>
        <authorList>
            <person name="Kono N."/>
            <person name="Nakamura H."/>
            <person name="Mori M."/>
            <person name="Yoshida Y."/>
            <person name="Ohtoshi R."/>
            <person name="Malay A.D."/>
            <person name="Moran D.A.P."/>
            <person name="Tomita M."/>
            <person name="Numata K."/>
            <person name="Arakawa K."/>
        </authorList>
    </citation>
    <scope>NUCLEOTIDE SEQUENCE</scope>
</reference>
<keyword evidence="2" id="KW-1185">Reference proteome</keyword>
<dbReference type="Proteomes" id="UP000886998">
    <property type="component" value="Unassembled WGS sequence"/>
</dbReference>
<gene>
    <name evidence="1" type="ORF">TNIN_296631</name>
</gene>
<dbReference type="EMBL" id="BMAV01022588">
    <property type="protein sequence ID" value="GFY77697.1"/>
    <property type="molecule type" value="Genomic_DNA"/>
</dbReference>
<evidence type="ECO:0000313" key="2">
    <source>
        <dbReference type="Proteomes" id="UP000886998"/>
    </source>
</evidence>
<organism evidence="1 2">
    <name type="scientific">Trichonephila inaurata madagascariensis</name>
    <dbReference type="NCBI Taxonomy" id="2747483"/>
    <lineage>
        <taxon>Eukaryota</taxon>
        <taxon>Metazoa</taxon>
        <taxon>Ecdysozoa</taxon>
        <taxon>Arthropoda</taxon>
        <taxon>Chelicerata</taxon>
        <taxon>Arachnida</taxon>
        <taxon>Araneae</taxon>
        <taxon>Araneomorphae</taxon>
        <taxon>Entelegynae</taxon>
        <taxon>Araneoidea</taxon>
        <taxon>Nephilidae</taxon>
        <taxon>Trichonephila</taxon>
        <taxon>Trichonephila inaurata</taxon>
    </lineage>
</organism>
<dbReference type="SUPFAM" id="SSF56219">
    <property type="entry name" value="DNase I-like"/>
    <property type="match status" value="1"/>
</dbReference>
<evidence type="ECO:0000313" key="1">
    <source>
        <dbReference type="EMBL" id="GFY77697.1"/>
    </source>
</evidence>
<proteinExistence type="predicted"/>
<dbReference type="AlphaFoldDB" id="A0A8X6YTM1"/>
<dbReference type="OrthoDB" id="8933328at2759"/>
<accession>A0A8X6YTM1</accession>
<name>A0A8X6YTM1_9ARAC</name>
<sequence>MNGTQMKIDELSCLLHDNNVHVACLQETKLNLNLNLKIEGCTELRRDGMKSTGGGLTFLIKTPTIKYTEKEYTYMSKTNGSASALDITAMNLSNLDIAKWIVLKCAISDYFPIITSLDLNVDSAPQNVGTSVKPLGTDSLSA</sequence>